<protein>
    <submittedName>
        <fullName evidence="1">Uncharacterized protein</fullName>
    </submittedName>
</protein>
<sequence>MAHNPAAEIASTLQSASINRHPDPRYDLNPSTAASEKIPVKLSSSSDADVDDLDEDEVPLSALRPQPRRPTLPPLPDLRFEQSYLKSIEHAEGYGFKSVGYITLRDQVFLPLIQGVVWTLLQSGWRFWNRQSQFSGAGVGAKIRRWWWGVNNWNVPADRARKAGEIGEVSGSNLWKCYEERWERVGGNWD</sequence>
<evidence type="ECO:0000313" key="2">
    <source>
        <dbReference type="Proteomes" id="UP001186974"/>
    </source>
</evidence>
<keyword evidence="2" id="KW-1185">Reference proteome</keyword>
<name>A0ACC3DM95_9PEZI</name>
<gene>
    <name evidence="1" type="ORF">LTS18_009421</name>
</gene>
<dbReference type="EMBL" id="JAWDJW010002548">
    <property type="protein sequence ID" value="KAK3077746.1"/>
    <property type="molecule type" value="Genomic_DNA"/>
</dbReference>
<accession>A0ACC3DM95</accession>
<evidence type="ECO:0000313" key="1">
    <source>
        <dbReference type="EMBL" id="KAK3077746.1"/>
    </source>
</evidence>
<proteinExistence type="predicted"/>
<organism evidence="1 2">
    <name type="scientific">Coniosporium uncinatum</name>
    <dbReference type="NCBI Taxonomy" id="93489"/>
    <lineage>
        <taxon>Eukaryota</taxon>
        <taxon>Fungi</taxon>
        <taxon>Dikarya</taxon>
        <taxon>Ascomycota</taxon>
        <taxon>Pezizomycotina</taxon>
        <taxon>Dothideomycetes</taxon>
        <taxon>Dothideomycetes incertae sedis</taxon>
        <taxon>Coniosporium</taxon>
    </lineage>
</organism>
<comment type="caution">
    <text evidence="1">The sequence shown here is derived from an EMBL/GenBank/DDBJ whole genome shotgun (WGS) entry which is preliminary data.</text>
</comment>
<dbReference type="Proteomes" id="UP001186974">
    <property type="component" value="Unassembled WGS sequence"/>
</dbReference>
<reference evidence="1" key="1">
    <citation type="submission" date="2024-09" db="EMBL/GenBank/DDBJ databases">
        <title>Black Yeasts Isolated from many extreme environments.</title>
        <authorList>
            <person name="Coleine C."/>
            <person name="Stajich J.E."/>
            <person name="Selbmann L."/>
        </authorList>
    </citation>
    <scope>NUCLEOTIDE SEQUENCE</scope>
    <source>
        <strain evidence="1">CCFEE 5737</strain>
    </source>
</reference>